<evidence type="ECO:0000313" key="3">
    <source>
        <dbReference type="Proteomes" id="UP001161389"/>
    </source>
</evidence>
<dbReference type="PANTHER" id="PTHR35936:SF25">
    <property type="entry name" value="ABC TRANSPORTER SUBSTRATE-BINDING PROTEIN"/>
    <property type="match status" value="1"/>
</dbReference>
<gene>
    <name evidence="2" type="ORF">GCM10007876_15870</name>
</gene>
<reference evidence="2" key="2">
    <citation type="submission" date="2023-01" db="EMBL/GenBank/DDBJ databases">
        <title>Draft genome sequence of Litoribrevibacter albus strain NBRC 110071.</title>
        <authorList>
            <person name="Sun Q."/>
            <person name="Mori K."/>
        </authorList>
    </citation>
    <scope>NUCLEOTIDE SEQUENCE</scope>
    <source>
        <strain evidence="2">NBRC 110071</strain>
    </source>
</reference>
<comment type="similarity">
    <text evidence="1">Belongs to the bacterial solute-binding protein 3 family.</text>
</comment>
<dbReference type="SUPFAM" id="SSF53850">
    <property type="entry name" value="Periplasmic binding protein-like II"/>
    <property type="match status" value="1"/>
</dbReference>
<dbReference type="RefSeq" id="WP_284380599.1">
    <property type="nucleotide sequence ID" value="NZ_BSNM01000011.1"/>
</dbReference>
<organism evidence="2 3">
    <name type="scientific">Litoribrevibacter albus</name>
    <dbReference type="NCBI Taxonomy" id="1473156"/>
    <lineage>
        <taxon>Bacteria</taxon>
        <taxon>Pseudomonadati</taxon>
        <taxon>Pseudomonadota</taxon>
        <taxon>Gammaproteobacteria</taxon>
        <taxon>Oceanospirillales</taxon>
        <taxon>Oceanospirillaceae</taxon>
        <taxon>Litoribrevibacter</taxon>
    </lineage>
</organism>
<evidence type="ECO:0000313" key="2">
    <source>
        <dbReference type="EMBL" id="GLQ31108.1"/>
    </source>
</evidence>
<accession>A0AA37W773</accession>
<sequence length="246" mass="27068">MRVFSAILTLAILLLPNLLKADTIKLTSLEWPPYTSASMKEQGASVAVAKAAFKAMGHELVVEFYPWKRAVHLAKEGQFDGYFPEYYSEELKQDFVLSEPMGSGPLGFAELTSKPISWSTLEDLKKFKVGVVSGYVNTTDFDKMVAEKAIKASEASDDVKNLLKLSTGRTELAVVDQNVLSYLLASDPKLKAQAGKIQFNSTLLEDKQLYVCFKKGARGEKLAGILNEGLKKIDVAAIMKGYLESL</sequence>
<keyword evidence="3" id="KW-1185">Reference proteome</keyword>
<dbReference type="Proteomes" id="UP001161389">
    <property type="component" value="Unassembled WGS sequence"/>
</dbReference>
<dbReference type="PANTHER" id="PTHR35936">
    <property type="entry name" value="MEMBRANE-BOUND LYTIC MUREIN TRANSGLYCOSYLASE F"/>
    <property type="match status" value="1"/>
</dbReference>
<reference evidence="2" key="1">
    <citation type="journal article" date="2014" name="Int. J. Syst. Evol. Microbiol.">
        <title>Complete genome sequence of Corynebacterium casei LMG S-19264T (=DSM 44701T), isolated from a smear-ripened cheese.</title>
        <authorList>
            <consortium name="US DOE Joint Genome Institute (JGI-PGF)"/>
            <person name="Walter F."/>
            <person name="Albersmeier A."/>
            <person name="Kalinowski J."/>
            <person name="Ruckert C."/>
        </authorList>
    </citation>
    <scope>NUCLEOTIDE SEQUENCE</scope>
    <source>
        <strain evidence="2">NBRC 110071</strain>
    </source>
</reference>
<comment type="caution">
    <text evidence="2">The sequence shown here is derived from an EMBL/GenBank/DDBJ whole genome shotgun (WGS) entry which is preliminary data.</text>
</comment>
<dbReference type="EMBL" id="BSNM01000011">
    <property type="protein sequence ID" value="GLQ31108.1"/>
    <property type="molecule type" value="Genomic_DNA"/>
</dbReference>
<name>A0AA37W773_9GAMM</name>
<protein>
    <submittedName>
        <fullName evidence="2">ABC transporter</fullName>
    </submittedName>
</protein>
<dbReference type="AlphaFoldDB" id="A0AA37W773"/>
<dbReference type="Gene3D" id="3.40.190.10">
    <property type="entry name" value="Periplasmic binding protein-like II"/>
    <property type="match status" value="2"/>
</dbReference>
<evidence type="ECO:0000256" key="1">
    <source>
        <dbReference type="ARBA" id="ARBA00010333"/>
    </source>
</evidence>
<proteinExistence type="inferred from homology"/>